<dbReference type="Proteomes" id="UP000317371">
    <property type="component" value="Unassembled WGS sequence"/>
</dbReference>
<dbReference type="Pfam" id="PF01757">
    <property type="entry name" value="Acyl_transf_3"/>
    <property type="match status" value="1"/>
</dbReference>
<organism evidence="9 10">
    <name type="scientific">Litorilinea aerophila</name>
    <dbReference type="NCBI Taxonomy" id="1204385"/>
    <lineage>
        <taxon>Bacteria</taxon>
        <taxon>Bacillati</taxon>
        <taxon>Chloroflexota</taxon>
        <taxon>Caldilineae</taxon>
        <taxon>Caldilineales</taxon>
        <taxon>Caldilineaceae</taxon>
        <taxon>Litorilinea</taxon>
    </lineage>
</organism>
<dbReference type="GO" id="GO:0005886">
    <property type="term" value="C:plasma membrane"/>
    <property type="evidence" value="ECO:0007669"/>
    <property type="project" value="UniProtKB-SubCell"/>
</dbReference>
<feature type="transmembrane region" description="Helical" evidence="7">
    <location>
        <begin position="314"/>
        <end position="335"/>
    </location>
</feature>
<feature type="transmembrane region" description="Helical" evidence="7">
    <location>
        <begin position="89"/>
        <end position="106"/>
    </location>
</feature>
<gene>
    <name evidence="9" type="ORF">FKZ61_11740</name>
</gene>
<comment type="subcellular location">
    <subcellularLocation>
        <location evidence="1">Cell membrane</location>
        <topology evidence="1">Multi-pass membrane protein</topology>
    </subcellularLocation>
</comment>
<keyword evidence="9" id="KW-0808">Transferase</keyword>
<dbReference type="OrthoDB" id="9806160at2"/>
<dbReference type="FunCoup" id="A0A540VFG5">
    <property type="interactions" value="18"/>
</dbReference>
<feature type="transmembrane region" description="Helical" evidence="7">
    <location>
        <begin position="151"/>
        <end position="170"/>
    </location>
</feature>
<dbReference type="AlphaFoldDB" id="A0A540VFG5"/>
<dbReference type="InterPro" id="IPR002656">
    <property type="entry name" value="Acyl_transf_3_dom"/>
</dbReference>
<keyword evidence="5 7" id="KW-1133">Transmembrane helix</keyword>
<feature type="transmembrane region" description="Helical" evidence="7">
    <location>
        <begin position="285"/>
        <end position="302"/>
    </location>
</feature>
<feature type="transmembrane region" description="Helical" evidence="7">
    <location>
        <begin position="190"/>
        <end position="211"/>
    </location>
</feature>
<sequence>MNRQLAALSGVAMVLVVLHHAIDLQLSWLQQTGQGLAGWQFGALVLLHRLGKFAVPTFLFVSGAFVAYAARGNPPHLSWHSVGMTLRRLLWPYLIWSLLFYAWIFWRRGDAYSVLGYVKNLLVGYPYHFIPLLLFYYGISPLIARVARRHGYLLLAAIGLYQLFLINLEFPGSLGFTFPASGALRLLVPPILGETVALWGIYFPLGLVYSLKARELTPRVARLRAPLVAATVLFFLLDVLHTAGVIHAPLAVHLYPFTFLWLVPFIQRNAIPRVRQFEAVGKRSYGLYLTHLLVIDAAYFLVNHFAPGLFAHPLPLALVVFVLALAIPLLGMAGMTASPARGAYRFAFG</sequence>
<dbReference type="PANTHER" id="PTHR40074:SF2">
    <property type="entry name" value="O-ACETYLTRANSFERASE WECH"/>
    <property type="match status" value="1"/>
</dbReference>
<evidence type="ECO:0000256" key="1">
    <source>
        <dbReference type="ARBA" id="ARBA00004651"/>
    </source>
</evidence>
<dbReference type="GO" id="GO:0016413">
    <property type="term" value="F:O-acetyltransferase activity"/>
    <property type="evidence" value="ECO:0007669"/>
    <property type="project" value="TreeGrafter"/>
</dbReference>
<protein>
    <submittedName>
        <fullName evidence="9">Acyltransferase</fullName>
    </submittedName>
</protein>
<evidence type="ECO:0000313" key="10">
    <source>
        <dbReference type="Proteomes" id="UP000317371"/>
    </source>
</evidence>
<evidence type="ECO:0000256" key="4">
    <source>
        <dbReference type="ARBA" id="ARBA00022692"/>
    </source>
</evidence>
<feature type="transmembrane region" description="Helical" evidence="7">
    <location>
        <begin position="45"/>
        <end position="68"/>
    </location>
</feature>
<keyword evidence="10" id="KW-1185">Reference proteome</keyword>
<dbReference type="EMBL" id="VIGC01000013">
    <property type="protein sequence ID" value="TQE95508.1"/>
    <property type="molecule type" value="Genomic_DNA"/>
</dbReference>
<dbReference type="InParanoid" id="A0A540VFG5"/>
<keyword evidence="9" id="KW-0012">Acyltransferase</keyword>
<proteinExistence type="inferred from homology"/>
<dbReference type="RefSeq" id="WP_141610327.1">
    <property type="nucleotide sequence ID" value="NZ_VIGC02000013.1"/>
</dbReference>
<accession>A0A540VFG5</accession>
<evidence type="ECO:0000256" key="5">
    <source>
        <dbReference type="ARBA" id="ARBA00022989"/>
    </source>
</evidence>
<evidence type="ECO:0000256" key="7">
    <source>
        <dbReference type="SAM" id="Phobius"/>
    </source>
</evidence>
<evidence type="ECO:0000259" key="8">
    <source>
        <dbReference type="Pfam" id="PF01757"/>
    </source>
</evidence>
<comment type="caution">
    <text evidence="9">The sequence shown here is derived from an EMBL/GenBank/DDBJ whole genome shotgun (WGS) entry which is preliminary data.</text>
</comment>
<dbReference type="GO" id="GO:0009246">
    <property type="term" value="P:enterobacterial common antigen biosynthetic process"/>
    <property type="evidence" value="ECO:0007669"/>
    <property type="project" value="TreeGrafter"/>
</dbReference>
<feature type="domain" description="Acyltransferase 3" evidence="8">
    <location>
        <begin position="10"/>
        <end position="330"/>
    </location>
</feature>
<feature type="transmembrane region" description="Helical" evidence="7">
    <location>
        <begin position="223"/>
        <end position="240"/>
    </location>
</feature>
<evidence type="ECO:0000256" key="3">
    <source>
        <dbReference type="ARBA" id="ARBA00022475"/>
    </source>
</evidence>
<keyword evidence="3" id="KW-1003">Cell membrane</keyword>
<evidence type="ECO:0000313" key="9">
    <source>
        <dbReference type="EMBL" id="TQE95508.1"/>
    </source>
</evidence>
<comment type="similarity">
    <text evidence="2">Belongs to the acyltransferase 3 family.</text>
</comment>
<evidence type="ECO:0000256" key="6">
    <source>
        <dbReference type="ARBA" id="ARBA00023136"/>
    </source>
</evidence>
<evidence type="ECO:0000256" key="2">
    <source>
        <dbReference type="ARBA" id="ARBA00007400"/>
    </source>
</evidence>
<keyword evidence="6 7" id="KW-0472">Membrane</keyword>
<feature type="transmembrane region" description="Helical" evidence="7">
    <location>
        <begin position="246"/>
        <end position="265"/>
    </location>
</feature>
<reference evidence="9 10" key="1">
    <citation type="submission" date="2019-06" db="EMBL/GenBank/DDBJ databases">
        <title>Genome sequence of Litorilinea aerophila BAA-2444.</title>
        <authorList>
            <person name="Maclea K.S."/>
            <person name="Maurais E.G."/>
            <person name="Iannazzi L.C."/>
        </authorList>
    </citation>
    <scope>NUCLEOTIDE SEQUENCE [LARGE SCALE GENOMIC DNA]</scope>
    <source>
        <strain evidence="9 10">ATCC BAA-2444</strain>
    </source>
</reference>
<dbReference type="PANTHER" id="PTHR40074">
    <property type="entry name" value="O-ACETYLTRANSFERASE WECH"/>
    <property type="match status" value="1"/>
</dbReference>
<keyword evidence="4 7" id="KW-0812">Transmembrane</keyword>
<name>A0A540VFG5_9CHLR</name>
<feature type="transmembrane region" description="Helical" evidence="7">
    <location>
        <begin position="126"/>
        <end position="144"/>
    </location>
</feature>